<dbReference type="Gene3D" id="2.170.270.10">
    <property type="entry name" value="SET domain"/>
    <property type="match status" value="1"/>
</dbReference>
<organism evidence="8 9">
    <name type="scientific">Trapa incisa</name>
    <dbReference type="NCBI Taxonomy" id="236973"/>
    <lineage>
        <taxon>Eukaryota</taxon>
        <taxon>Viridiplantae</taxon>
        <taxon>Streptophyta</taxon>
        <taxon>Embryophyta</taxon>
        <taxon>Tracheophyta</taxon>
        <taxon>Spermatophyta</taxon>
        <taxon>Magnoliopsida</taxon>
        <taxon>eudicotyledons</taxon>
        <taxon>Gunneridae</taxon>
        <taxon>Pentapetalae</taxon>
        <taxon>rosids</taxon>
        <taxon>malvids</taxon>
        <taxon>Myrtales</taxon>
        <taxon>Lythraceae</taxon>
        <taxon>Trapa</taxon>
    </lineage>
</organism>
<dbReference type="PROSITE" id="PS01359">
    <property type="entry name" value="ZF_PHD_1"/>
    <property type="match status" value="1"/>
</dbReference>
<evidence type="ECO:0000256" key="3">
    <source>
        <dbReference type="ARBA" id="ARBA00022833"/>
    </source>
</evidence>
<evidence type="ECO:0008006" key="10">
    <source>
        <dbReference type="Google" id="ProtNLM"/>
    </source>
</evidence>
<keyword evidence="1" id="KW-0479">Metal-binding</keyword>
<dbReference type="InterPro" id="IPR013083">
    <property type="entry name" value="Znf_RING/FYVE/PHD"/>
</dbReference>
<dbReference type="EMBL" id="JAXIOK010000010">
    <property type="protein sequence ID" value="KAK4760980.1"/>
    <property type="molecule type" value="Genomic_DNA"/>
</dbReference>
<evidence type="ECO:0000313" key="8">
    <source>
        <dbReference type="EMBL" id="KAK4760980.1"/>
    </source>
</evidence>
<dbReference type="InterPro" id="IPR053114">
    <property type="entry name" value="ATXR5/ATXR6"/>
</dbReference>
<dbReference type="GO" id="GO:0008270">
    <property type="term" value="F:zinc ion binding"/>
    <property type="evidence" value="ECO:0007669"/>
    <property type="project" value="UniProtKB-KW"/>
</dbReference>
<dbReference type="PANTHER" id="PTHR48442:SF1">
    <property type="entry name" value="SET DOMAIN-CONTAINING PROTEIN"/>
    <property type="match status" value="1"/>
</dbReference>
<dbReference type="InterPro" id="IPR001214">
    <property type="entry name" value="SET_dom"/>
</dbReference>
<dbReference type="GO" id="GO:0006325">
    <property type="term" value="P:chromatin organization"/>
    <property type="evidence" value="ECO:0007669"/>
    <property type="project" value="UniProtKB-KW"/>
</dbReference>
<dbReference type="Pfam" id="PF00856">
    <property type="entry name" value="SET"/>
    <property type="match status" value="1"/>
</dbReference>
<evidence type="ECO:0000313" key="9">
    <source>
        <dbReference type="Proteomes" id="UP001345219"/>
    </source>
</evidence>
<evidence type="ECO:0000256" key="2">
    <source>
        <dbReference type="ARBA" id="ARBA00022771"/>
    </source>
</evidence>
<sequence>MTNNGILPRSSDGRVSTQRTMLLEPERLEGASPNLVKDEVLKPGRRLPCSVLAKNYKSMTEILAVAKYAVLERDDYSNVNCQKCGCGDKSDELLLCDKCDKGFHMKCLRPIVARVPIGSWLCPKCCGRRRVRSFPQDKVLEFFRIQKSCESCDTKDGSLSPQDYRKRRRRWAPPVFQKKRRRLLPFIPHKDHDRRLTEMSSLASALAASNMEFCDDLHYSKALAPRSANQAKLEKGGVQVLPREDIETLEQCKAMCKAGIFPPLVVCYDSYEGFTVEADAPIKDWTLITEYTGDIDFLERRKNDDGDGLMTLLLADDPSKSLVICPDKRGNIARFFNGINNHTIDGKKKQNCKCVRYDVNGECRVLIVATRHIAEGERLYYDYNGQEDAYPTHHFI</sequence>
<dbReference type="InterPro" id="IPR001965">
    <property type="entry name" value="Znf_PHD"/>
</dbReference>
<dbReference type="InterPro" id="IPR011011">
    <property type="entry name" value="Znf_FYVE_PHD"/>
</dbReference>
<gene>
    <name evidence="8" type="ORF">SAY87_005873</name>
</gene>
<evidence type="ECO:0000259" key="7">
    <source>
        <dbReference type="PROSITE" id="PS50280"/>
    </source>
</evidence>
<dbReference type="SUPFAM" id="SSF82199">
    <property type="entry name" value="SET domain"/>
    <property type="match status" value="1"/>
</dbReference>
<dbReference type="PROSITE" id="PS50016">
    <property type="entry name" value="ZF_PHD_2"/>
    <property type="match status" value="1"/>
</dbReference>
<dbReference type="Pfam" id="PF00628">
    <property type="entry name" value="PHD"/>
    <property type="match status" value="1"/>
</dbReference>
<dbReference type="Gene3D" id="3.30.40.10">
    <property type="entry name" value="Zinc/RING finger domain, C3HC4 (zinc finger)"/>
    <property type="match status" value="1"/>
</dbReference>
<dbReference type="CDD" id="cd10539">
    <property type="entry name" value="SET_ATXR5_6-like"/>
    <property type="match status" value="1"/>
</dbReference>
<feature type="domain" description="PHD-type" evidence="6">
    <location>
        <begin position="78"/>
        <end position="128"/>
    </location>
</feature>
<dbReference type="SMART" id="SM00249">
    <property type="entry name" value="PHD"/>
    <property type="match status" value="1"/>
</dbReference>
<accession>A0AAN7K5G8</accession>
<evidence type="ECO:0000256" key="5">
    <source>
        <dbReference type="PROSITE-ProRule" id="PRU00146"/>
    </source>
</evidence>
<dbReference type="PROSITE" id="PS50280">
    <property type="entry name" value="SET"/>
    <property type="match status" value="1"/>
</dbReference>
<feature type="domain" description="SET" evidence="7">
    <location>
        <begin position="262"/>
        <end position="384"/>
    </location>
</feature>
<keyword evidence="2 5" id="KW-0863">Zinc-finger</keyword>
<protein>
    <recommendedName>
        <fullName evidence="10">Histone-lysine N-methyltransferase ATXR5</fullName>
    </recommendedName>
</protein>
<dbReference type="AlphaFoldDB" id="A0AAN7K5G8"/>
<dbReference type="PANTHER" id="PTHR48442">
    <property type="entry name" value="SET DOMAIN-CONTAINING PROTEIN"/>
    <property type="match status" value="1"/>
</dbReference>
<dbReference type="SUPFAM" id="SSF57903">
    <property type="entry name" value="FYVE/PHD zinc finger"/>
    <property type="match status" value="1"/>
</dbReference>
<dbReference type="InterPro" id="IPR046341">
    <property type="entry name" value="SET_dom_sf"/>
</dbReference>
<dbReference type="Proteomes" id="UP001345219">
    <property type="component" value="Chromosome 5"/>
</dbReference>
<evidence type="ECO:0000259" key="6">
    <source>
        <dbReference type="PROSITE" id="PS50016"/>
    </source>
</evidence>
<keyword evidence="3" id="KW-0862">Zinc</keyword>
<proteinExistence type="predicted"/>
<evidence type="ECO:0000256" key="4">
    <source>
        <dbReference type="ARBA" id="ARBA00022853"/>
    </source>
</evidence>
<dbReference type="InterPro" id="IPR019786">
    <property type="entry name" value="Zinc_finger_PHD-type_CS"/>
</dbReference>
<reference evidence="8 9" key="1">
    <citation type="journal article" date="2023" name="Hortic Res">
        <title>Pangenome of water caltrop reveals structural variations and asymmetric subgenome divergence after allopolyploidization.</title>
        <authorList>
            <person name="Zhang X."/>
            <person name="Chen Y."/>
            <person name="Wang L."/>
            <person name="Yuan Y."/>
            <person name="Fang M."/>
            <person name="Shi L."/>
            <person name="Lu R."/>
            <person name="Comes H.P."/>
            <person name="Ma Y."/>
            <person name="Chen Y."/>
            <person name="Huang G."/>
            <person name="Zhou Y."/>
            <person name="Zheng Z."/>
            <person name="Qiu Y."/>
        </authorList>
    </citation>
    <scope>NUCLEOTIDE SEQUENCE [LARGE SCALE GENOMIC DNA]</scope>
    <source>
        <tissue evidence="8">Roots</tissue>
    </source>
</reference>
<comment type="caution">
    <text evidence="8">The sequence shown here is derived from an EMBL/GenBank/DDBJ whole genome shotgun (WGS) entry which is preliminary data.</text>
</comment>
<evidence type="ECO:0000256" key="1">
    <source>
        <dbReference type="ARBA" id="ARBA00022723"/>
    </source>
</evidence>
<keyword evidence="9" id="KW-1185">Reference proteome</keyword>
<dbReference type="InterPro" id="IPR019787">
    <property type="entry name" value="Znf_PHD-finger"/>
</dbReference>
<name>A0AAN7K5G8_9MYRT</name>
<keyword evidence="4" id="KW-0156">Chromatin regulator</keyword>